<dbReference type="Gene3D" id="1.20.1280.50">
    <property type="match status" value="1"/>
</dbReference>
<dbReference type="InterPro" id="IPR039752">
    <property type="entry name" value="F-box_only"/>
</dbReference>
<feature type="domain" description="F-box" evidence="3">
    <location>
        <begin position="32"/>
        <end position="79"/>
    </location>
</feature>
<keyword evidence="1" id="KW-0833">Ubl conjugation pathway</keyword>
<dbReference type="GO" id="GO:0031146">
    <property type="term" value="P:SCF-dependent proteasomal ubiquitin-dependent protein catabolic process"/>
    <property type="evidence" value="ECO:0007669"/>
    <property type="project" value="TreeGrafter"/>
</dbReference>
<dbReference type="SUPFAM" id="SSF81383">
    <property type="entry name" value="F-box domain"/>
    <property type="match status" value="1"/>
</dbReference>
<evidence type="ECO:0000259" key="3">
    <source>
        <dbReference type="PROSITE" id="PS50181"/>
    </source>
</evidence>
<sequence length="277" mass="31851">MHKRVELAKRQKKMYQKTRMSTDSETRSDACSGQQSAVPLAVVEEVLLNLPAHQVVQVCRLVCHEWKELVDSAAHWRVRCRREGLQPNDASRSPEDWCQFYFLSKFRRNLLKNPRADDGLQGWEIVQNRADNWATELNRIPFPDNTVTKCFVTSDSLCLKEQLIDLKEEGYSEAFMDQLRPHIKISDCSLIRRGIPSLAAILMFSVNRGTIIHGVKLPTSLGIMVLGLDLSVSLMEEWNGLEYGLLTVVWKSVQLQFSRVIFFFTFLNVNGTKVTYR</sequence>
<dbReference type="FunFam" id="1.20.1280.50:FF:000002">
    <property type="entry name" value="F-box only protein 44"/>
    <property type="match status" value="1"/>
</dbReference>
<dbReference type="GO" id="GO:0061630">
    <property type="term" value="F:ubiquitin protein ligase activity"/>
    <property type="evidence" value="ECO:0007669"/>
    <property type="project" value="TreeGrafter"/>
</dbReference>
<feature type="region of interest" description="Disordered" evidence="2">
    <location>
        <begin position="1"/>
        <end position="31"/>
    </location>
</feature>
<dbReference type="InterPro" id="IPR001810">
    <property type="entry name" value="F-box_dom"/>
</dbReference>
<dbReference type="PROSITE" id="PS51114">
    <property type="entry name" value="FBA"/>
    <property type="match status" value="1"/>
</dbReference>
<evidence type="ECO:0000259" key="4">
    <source>
        <dbReference type="PROSITE" id="PS51114"/>
    </source>
</evidence>
<dbReference type="PANTHER" id="PTHR12125:SF12">
    <property type="entry name" value="F-BOX ONLY PROTEIN 6"/>
    <property type="match status" value="1"/>
</dbReference>
<evidence type="ECO:0000313" key="6">
    <source>
        <dbReference type="RefSeq" id="XP_026123983.1"/>
    </source>
</evidence>
<organism evidence="5 6">
    <name type="scientific">Carassius auratus</name>
    <name type="common">Goldfish</name>
    <dbReference type="NCBI Taxonomy" id="7957"/>
    <lineage>
        <taxon>Eukaryota</taxon>
        <taxon>Metazoa</taxon>
        <taxon>Chordata</taxon>
        <taxon>Craniata</taxon>
        <taxon>Vertebrata</taxon>
        <taxon>Euteleostomi</taxon>
        <taxon>Actinopterygii</taxon>
        <taxon>Neopterygii</taxon>
        <taxon>Teleostei</taxon>
        <taxon>Ostariophysi</taxon>
        <taxon>Cypriniformes</taxon>
        <taxon>Cyprinidae</taxon>
        <taxon>Cyprininae</taxon>
        <taxon>Carassius</taxon>
    </lineage>
</organism>
<dbReference type="FunFam" id="2.60.120.260:FF:000012">
    <property type="entry name" value="F-box only protein 2"/>
    <property type="match status" value="1"/>
</dbReference>
<dbReference type="KEGG" id="caua:113106354"/>
<dbReference type="InterPro" id="IPR007397">
    <property type="entry name" value="F-box-assoc_dom"/>
</dbReference>
<dbReference type="GeneID" id="113106354"/>
<dbReference type="Pfam" id="PF04300">
    <property type="entry name" value="FBA"/>
    <property type="match status" value="1"/>
</dbReference>
<dbReference type="PROSITE" id="PS50181">
    <property type="entry name" value="FBOX"/>
    <property type="match status" value="1"/>
</dbReference>
<dbReference type="InterPro" id="IPR008979">
    <property type="entry name" value="Galactose-bd-like_sf"/>
</dbReference>
<dbReference type="SUPFAM" id="SSF49785">
    <property type="entry name" value="Galactose-binding domain-like"/>
    <property type="match status" value="1"/>
</dbReference>
<evidence type="ECO:0000256" key="1">
    <source>
        <dbReference type="ARBA" id="ARBA00022786"/>
    </source>
</evidence>
<dbReference type="Proteomes" id="UP000515129">
    <property type="component" value="Chromosome 7"/>
</dbReference>
<dbReference type="GO" id="GO:0036503">
    <property type="term" value="P:ERAD pathway"/>
    <property type="evidence" value="ECO:0007669"/>
    <property type="project" value="TreeGrafter"/>
</dbReference>
<dbReference type="RefSeq" id="XP_026123983.1">
    <property type="nucleotide sequence ID" value="XM_026268198.1"/>
</dbReference>
<dbReference type="SMART" id="SM01198">
    <property type="entry name" value="FBA"/>
    <property type="match status" value="1"/>
</dbReference>
<dbReference type="AlphaFoldDB" id="A0A6P6PSC8"/>
<evidence type="ECO:0000313" key="5">
    <source>
        <dbReference type="Proteomes" id="UP000515129"/>
    </source>
</evidence>
<reference evidence="6" key="1">
    <citation type="submission" date="2025-08" db="UniProtKB">
        <authorList>
            <consortium name="RefSeq"/>
        </authorList>
    </citation>
    <scope>IDENTIFICATION</scope>
    <source>
        <strain evidence="6">Wakin</strain>
        <tissue evidence="6">Muscle</tissue>
    </source>
</reference>
<dbReference type="PANTHER" id="PTHR12125">
    <property type="entry name" value="F-BOX ONLY PROTEIN 6-LIKE PROTEIN"/>
    <property type="match status" value="1"/>
</dbReference>
<gene>
    <name evidence="6" type="primary">LOC113106354</name>
</gene>
<dbReference type="GO" id="GO:0019005">
    <property type="term" value="C:SCF ubiquitin ligase complex"/>
    <property type="evidence" value="ECO:0007669"/>
    <property type="project" value="TreeGrafter"/>
</dbReference>
<evidence type="ECO:0000256" key="2">
    <source>
        <dbReference type="SAM" id="MobiDB-lite"/>
    </source>
</evidence>
<dbReference type="GO" id="GO:0006516">
    <property type="term" value="P:glycoprotein catabolic process"/>
    <property type="evidence" value="ECO:0007669"/>
    <property type="project" value="TreeGrafter"/>
</dbReference>
<protein>
    <submittedName>
        <fullName evidence="6">F-box only protein 6-like isoform X1</fullName>
    </submittedName>
</protein>
<dbReference type="InterPro" id="IPR036047">
    <property type="entry name" value="F-box-like_dom_sf"/>
</dbReference>
<name>A0A6P6PSC8_CARAU</name>
<dbReference type="OrthoDB" id="1107553at2759"/>
<feature type="domain" description="FBA" evidence="4">
    <location>
        <begin position="100"/>
        <end position="277"/>
    </location>
</feature>
<dbReference type="Gene3D" id="2.60.120.260">
    <property type="entry name" value="Galactose-binding domain-like"/>
    <property type="match status" value="1"/>
</dbReference>
<proteinExistence type="predicted"/>
<dbReference type="Pfam" id="PF00646">
    <property type="entry name" value="F-box"/>
    <property type="match status" value="1"/>
</dbReference>
<keyword evidence="5" id="KW-1185">Reference proteome</keyword>
<accession>A0A6P6PSC8</accession>
<dbReference type="GO" id="GO:0005737">
    <property type="term" value="C:cytoplasm"/>
    <property type="evidence" value="ECO:0007669"/>
    <property type="project" value="TreeGrafter"/>
</dbReference>